<evidence type="ECO:0000313" key="2">
    <source>
        <dbReference type="Proteomes" id="UP001188597"/>
    </source>
</evidence>
<dbReference type="AlphaFoldDB" id="A0AA88VRR0"/>
<gene>
    <name evidence="1" type="ORF">RJ639_010223</name>
</gene>
<evidence type="ECO:0000313" key="1">
    <source>
        <dbReference type="EMBL" id="KAK3012787.1"/>
    </source>
</evidence>
<organism evidence="1 2">
    <name type="scientific">Escallonia herrerae</name>
    <dbReference type="NCBI Taxonomy" id="1293975"/>
    <lineage>
        <taxon>Eukaryota</taxon>
        <taxon>Viridiplantae</taxon>
        <taxon>Streptophyta</taxon>
        <taxon>Embryophyta</taxon>
        <taxon>Tracheophyta</taxon>
        <taxon>Spermatophyta</taxon>
        <taxon>Magnoliopsida</taxon>
        <taxon>eudicotyledons</taxon>
        <taxon>Gunneridae</taxon>
        <taxon>Pentapetalae</taxon>
        <taxon>asterids</taxon>
        <taxon>campanulids</taxon>
        <taxon>Escalloniales</taxon>
        <taxon>Escalloniaceae</taxon>
        <taxon>Escallonia</taxon>
    </lineage>
</organism>
<dbReference type="EMBL" id="JAVXUP010001349">
    <property type="protein sequence ID" value="KAK3012787.1"/>
    <property type="molecule type" value="Genomic_DNA"/>
</dbReference>
<accession>A0AA88VRR0</accession>
<keyword evidence="2" id="KW-1185">Reference proteome</keyword>
<sequence length="71" mass="8000">MVCSVGILRDQRRALEQKEAMPANVDQTAPVIHAPVERPKTQTKQLQLVSLVSEIRSKTKEVRDQDFTNVA</sequence>
<comment type="caution">
    <text evidence="1">The sequence shown here is derived from an EMBL/GenBank/DDBJ whole genome shotgun (WGS) entry which is preliminary data.</text>
</comment>
<protein>
    <submittedName>
        <fullName evidence="1">Uncharacterized protein</fullName>
    </submittedName>
</protein>
<dbReference type="Proteomes" id="UP001188597">
    <property type="component" value="Unassembled WGS sequence"/>
</dbReference>
<reference evidence="1" key="1">
    <citation type="submission" date="2022-12" db="EMBL/GenBank/DDBJ databases">
        <title>Draft genome assemblies for two species of Escallonia (Escalloniales).</title>
        <authorList>
            <person name="Chanderbali A."/>
            <person name="Dervinis C."/>
            <person name="Anghel I."/>
            <person name="Soltis D."/>
            <person name="Soltis P."/>
            <person name="Zapata F."/>
        </authorList>
    </citation>
    <scope>NUCLEOTIDE SEQUENCE</scope>
    <source>
        <strain evidence="1">UCBG64.0493</strain>
        <tissue evidence="1">Leaf</tissue>
    </source>
</reference>
<name>A0AA88VRR0_9ASTE</name>
<proteinExistence type="predicted"/>